<evidence type="ECO:0000256" key="9">
    <source>
        <dbReference type="ARBA" id="ARBA00051243"/>
    </source>
</evidence>
<sequence>GNSQFISGNRVNSSVQFDANKPGQLQCLANNSLGVFQDNTTINIISNSGPVTSSHSSLISVLVVVVLLTIFLIFLVVNLFKKNKKERQFRKELERARLDIFNEGNLAEINASCTIDEQVELLPYDHSFEVPLKNIKLGKQIGSGAFGRVVIAEVTGLVDKTSTTRAAVKMCKAKDDTSQIKALAREVKIMIHLGKHLNIVNIMGAHSVNLVKGDLWLLVEYCPYGNLLTFMQRHRNVFVDQIDKHTGEFDASILVALNSNRTTTNNDEDDRSSIIASGYSIAQETSQMPSIREEVCNTDEKMQSNTKDVNGCMNHYVSPPKRSPVPLDNVSLSASDEALLSDNQEPQDSVSQPRTVMGNPGYRFGFHDNVTSAQDQSNLATDMTVIENEEPNLINTDTLGQGLITSCISHNVLPYGAGNIPGVNAPFTTSELVNWSWQVAQGMEYLSKRKVLHGDLAARNLLLTNDNVVKISDFGLSRDIYKKNIYAKKLEELMPMKWLSIEAMRDHVFSVESDIWAYGVTIWEIFSLGAVPYPGVQVDEQFLGKLKSGYRMTKPIYANNQ</sequence>
<dbReference type="PANTHER" id="PTHR24416:SF600">
    <property type="entry name" value="PDGF- AND VEGF-RECEPTOR RELATED, ISOFORM J"/>
    <property type="match status" value="1"/>
</dbReference>
<dbReference type="GO" id="GO:0004714">
    <property type="term" value="F:transmembrane receptor protein tyrosine kinase activity"/>
    <property type="evidence" value="ECO:0007669"/>
    <property type="project" value="UniProtKB-EC"/>
</dbReference>
<dbReference type="PANTHER" id="PTHR24416">
    <property type="entry name" value="TYROSINE-PROTEIN KINASE RECEPTOR"/>
    <property type="match status" value="1"/>
</dbReference>
<feature type="binding site" evidence="11">
    <location>
        <begin position="142"/>
        <end position="149"/>
    </location>
    <ligand>
        <name>ATP</name>
        <dbReference type="ChEBI" id="CHEBI:30616"/>
    </ligand>
</feature>
<feature type="domain" description="Protein kinase" evidence="16">
    <location>
        <begin position="135"/>
        <end position="561"/>
    </location>
</feature>
<evidence type="ECO:0000313" key="18">
    <source>
        <dbReference type="Proteomes" id="UP001497623"/>
    </source>
</evidence>
<dbReference type="SUPFAM" id="SSF56112">
    <property type="entry name" value="Protein kinase-like (PK-like)"/>
    <property type="match status" value="1"/>
</dbReference>
<dbReference type="GO" id="GO:0005524">
    <property type="term" value="F:ATP binding"/>
    <property type="evidence" value="ECO:0007669"/>
    <property type="project" value="UniProtKB-UniRule"/>
</dbReference>
<dbReference type="GO" id="GO:0030182">
    <property type="term" value="P:neuron differentiation"/>
    <property type="evidence" value="ECO:0007669"/>
    <property type="project" value="UniProtKB-ARBA"/>
</dbReference>
<dbReference type="Gene3D" id="1.10.510.10">
    <property type="entry name" value="Transferase(Phosphotransferase) domain 1"/>
    <property type="match status" value="1"/>
</dbReference>
<feature type="transmembrane region" description="Helical" evidence="15">
    <location>
        <begin position="58"/>
        <end position="80"/>
    </location>
</feature>
<keyword evidence="8" id="KW-0829">Tyrosine-protein kinase</keyword>
<evidence type="ECO:0000256" key="14">
    <source>
        <dbReference type="SAM" id="MobiDB-lite"/>
    </source>
</evidence>
<comment type="subcellular location">
    <subcellularLocation>
        <location evidence="2">Endomembrane system</location>
    </subcellularLocation>
    <subcellularLocation>
        <location evidence="1">Membrane</location>
        <topology evidence="1">Single-pass membrane protein</topology>
    </subcellularLocation>
</comment>
<dbReference type="GO" id="GO:0043235">
    <property type="term" value="C:receptor complex"/>
    <property type="evidence" value="ECO:0007669"/>
    <property type="project" value="TreeGrafter"/>
</dbReference>
<evidence type="ECO:0000256" key="10">
    <source>
        <dbReference type="PIRSR" id="PIRSR000615-1"/>
    </source>
</evidence>
<evidence type="ECO:0000256" key="2">
    <source>
        <dbReference type="ARBA" id="ARBA00004308"/>
    </source>
</evidence>
<evidence type="ECO:0000256" key="15">
    <source>
        <dbReference type="SAM" id="Phobius"/>
    </source>
</evidence>
<feature type="non-terminal residue" evidence="17">
    <location>
        <position position="561"/>
    </location>
</feature>
<comment type="catalytic activity">
    <reaction evidence="9">
        <text>L-tyrosyl-[protein] + ATP = O-phospho-L-tyrosyl-[protein] + ADP + H(+)</text>
        <dbReference type="Rhea" id="RHEA:10596"/>
        <dbReference type="Rhea" id="RHEA-COMP:10136"/>
        <dbReference type="Rhea" id="RHEA-COMP:20101"/>
        <dbReference type="ChEBI" id="CHEBI:15378"/>
        <dbReference type="ChEBI" id="CHEBI:30616"/>
        <dbReference type="ChEBI" id="CHEBI:46858"/>
        <dbReference type="ChEBI" id="CHEBI:61978"/>
        <dbReference type="ChEBI" id="CHEBI:456216"/>
        <dbReference type="EC" id="2.7.10.1"/>
    </reaction>
</comment>
<evidence type="ECO:0000256" key="13">
    <source>
        <dbReference type="PROSITE-ProRule" id="PRU10141"/>
    </source>
</evidence>
<dbReference type="GO" id="GO:0046872">
    <property type="term" value="F:metal ion binding"/>
    <property type="evidence" value="ECO:0007669"/>
    <property type="project" value="UniProtKB-KW"/>
</dbReference>
<keyword evidence="12" id="KW-0460">Magnesium</keyword>
<keyword evidence="15" id="KW-0812">Transmembrane</keyword>
<feature type="compositionally biased region" description="Polar residues" evidence="14">
    <location>
        <begin position="343"/>
        <end position="354"/>
    </location>
</feature>
<evidence type="ECO:0000256" key="1">
    <source>
        <dbReference type="ARBA" id="ARBA00004167"/>
    </source>
</evidence>
<evidence type="ECO:0000256" key="7">
    <source>
        <dbReference type="ARBA" id="ARBA00023136"/>
    </source>
</evidence>
<comment type="caution">
    <text evidence="17">The sequence shown here is derived from an EMBL/GenBank/DDBJ whole genome shotgun (WGS) entry which is preliminary data.</text>
</comment>
<dbReference type="InterPro" id="IPR000719">
    <property type="entry name" value="Prot_kinase_dom"/>
</dbReference>
<keyword evidence="5" id="KW-0418">Kinase</keyword>
<dbReference type="InterPro" id="IPR011009">
    <property type="entry name" value="Kinase-like_dom_sf"/>
</dbReference>
<dbReference type="GO" id="GO:0051130">
    <property type="term" value="P:positive regulation of cellular component organization"/>
    <property type="evidence" value="ECO:0007669"/>
    <property type="project" value="UniProtKB-ARBA"/>
</dbReference>
<keyword evidence="12" id="KW-0479">Metal-binding</keyword>
<organism evidence="17 18">
    <name type="scientific">Meganyctiphanes norvegica</name>
    <name type="common">Northern krill</name>
    <name type="synonym">Thysanopoda norvegica</name>
    <dbReference type="NCBI Taxonomy" id="48144"/>
    <lineage>
        <taxon>Eukaryota</taxon>
        <taxon>Metazoa</taxon>
        <taxon>Ecdysozoa</taxon>
        <taxon>Arthropoda</taxon>
        <taxon>Crustacea</taxon>
        <taxon>Multicrustacea</taxon>
        <taxon>Malacostraca</taxon>
        <taxon>Eumalacostraca</taxon>
        <taxon>Eucarida</taxon>
        <taxon>Euphausiacea</taxon>
        <taxon>Euphausiidae</taxon>
        <taxon>Meganyctiphanes</taxon>
    </lineage>
</organism>
<evidence type="ECO:0000256" key="11">
    <source>
        <dbReference type="PIRSR" id="PIRSR000615-2"/>
    </source>
</evidence>
<reference evidence="17 18" key="1">
    <citation type="submission" date="2024-05" db="EMBL/GenBank/DDBJ databases">
        <authorList>
            <person name="Wallberg A."/>
        </authorList>
    </citation>
    <scope>NUCLEOTIDE SEQUENCE [LARGE SCALE GENOMIC DNA]</scope>
</reference>
<evidence type="ECO:0000256" key="6">
    <source>
        <dbReference type="ARBA" id="ARBA00022840"/>
    </source>
</evidence>
<dbReference type="Pfam" id="PF07714">
    <property type="entry name" value="PK_Tyr_Ser-Thr"/>
    <property type="match status" value="2"/>
</dbReference>
<dbReference type="InterPro" id="IPR008266">
    <property type="entry name" value="Tyr_kinase_AS"/>
</dbReference>
<feature type="binding site" evidence="11 13">
    <location>
        <position position="169"/>
    </location>
    <ligand>
        <name>ATP</name>
        <dbReference type="ChEBI" id="CHEBI:30616"/>
    </ligand>
</feature>
<accession>A0AAV2RRH9</accession>
<keyword evidence="3" id="KW-0808">Transferase</keyword>
<evidence type="ECO:0000313" key="17">
    <source>
        <dbReference type="EMBL" id="CAL4139142.1"/>
    </source>
</evidence>
<dbReference type="GO" id="GO:0007169">
    <property type="term" value="P:cell surface receptor protein tyrosine kinase signaling pathway"/>
    <property type="evidence" value="ECO:0007669"/>
    <property type="project" value="TreeGrafter"/>
</dbReference>
<feature type="region of interest" description="Disordered" evidence="14">
    <location>
        <begin position="339"/>
        <end position="359"/>
    </location>
</feature>
<dbReference type="EMBL" id="CAXKWB010031166">
    <property type="protein sequence ID" value="CAL4139142.1"/>
    <property type="molecule type" value="Genomic_DNA"/>
</dbReference>
<keyword evidence="4 11" id="KW-0547">Nucleotide-binding</keyword>
<feature type="binding site" evidence="12">
    <location>
        <position position="473"/>
    </location>
    <ligand>
        <name>Mg(2+)</name>
        <dbReference type="ChEBI" id="CHEBI:18420"/>
    </ligand>
</feature>
<dbReference type="PROSITE" id="PS50011">
    <property type="entry name" value="PROTEIN_KINASE_DOM"/>
    <property type="match status" value="1"/>
</dbReference>
<gene>
    <name evidence="17" type="ORF">MNOR_LOCUS28367</name>
</gene>
<dbReference type="InterPro" id="IPR001245">
    <property type="entry name" value="Ser-Thr/Tyr_kinase_cat_dom"/>
</dbReference>
<dbReference type="InterPro" id="IPR017441">
    <property type="entry name" value="Protein_kinase_ATP_BS"/>
</dbReference>
<dbReference type="PROSITE" id="PS00107">
    <property type="entry name" value="PROTEIN_KINASE_ATP"/>
    <property type="match status" value="1"/>
</dbReference>
<evidence type="ECO:0000256" key="8">
    <source>
        <dbReference type="ARBA" id="ARBA00023137"/>
    </source>
</evidence>
<evidence type="ECO:0000256" key="3">
    <source>
        <dbReference type="ARBA" id="ARBA00022679"/>
    </source>
</evidence>
<feature type="binding site" evidence="12">
    <location>
        <position position="460"/>
    </location>
    <ligand>
        <name>Mg(2+)</name>
        <dbReference type="ChEBI" id="CHEBI:18420"/>
    </ligand>
</feature>
<dbReference type="GO" id="GO:0048468">
    <property type="term" value="P:cell development"/>
    <property type="evidence" value="ECO:0007669"/>
    <property type="project" value="UniProtKB-ARBA"/>
</dbReference>
<feature type="binding site" evidence="11">
    <location>
        <position position="459"/>
    </location>
    <ligand>
        <name>ATP</name>
        <dbReference type="ChEBI" id="CHEBI:30616"/>
    </ligand>
</feature>
<evidence type="ECO:0000256" key="12">
    <source>
        <dbReference type="PIRSR" id="PIRSR000615-3"/>
    </source>
</evidence>
<protein>
    <recommendedName>
        <fullName evidence="16">Protein kinase domain-containing protein</fullName>
    </recommendedName>
</protein>
<dbReference type="AlphaFoldDB" id="A0AAV2RRH9"/>
<name>A0AAV2RRH9_MEGNR</name>
<dbReference type="InterPro" id="IPR050122">
    <property type="entry name" value="RTK"/>
</dbReference>
<feature type="active site" description="Proton acceptor" evidence="10">
    <location>
        <position position="455"/>
    </location>
</feature>
<dbReference type="GO" id="GO:0012505">
    <property type="term" value="C:endomembrane system"/>
    <property type="evidence" value="ECO:0007669"/>
    <property type="project" value="UniProtKB-SubCell"/>
</dbReference>
<evidence type="ECO:0000259" key="16">
    <source>
        <dbReference type="PROSITE" id="PS50011"/>
    </source>
</evidence>
<dbReference type="PIRSF" id="PIRSF000615">
    <property type="entry name" value="TyrPK_CSF1-R"/>
    <property type="match status" value="1"/>
</dbReference>
<dbReference type="GO" id="GO:0050793">
    <property type="term" value="P:regulation of developmental process"/>
    <property type="evidence" value="ECO:0007669"/>
    <property type="project" value="UniProtKB-ARBA"/>
</dbReference>
<keyword evidence="18" id="KW-1185">Reference proteome</keyword>
<feature type="non-terminal residue" evidence="17">
    <location>
        <position position="1"/>
    </location>
</feature>
<dbReference type="GO" id="GO:0005886">
    <property type="term" value="C:plasma membrane"/>
    <property type="evidence" value="ECO:0007669"/>
    <property type="project" value="TreeGrafter"/>
</dbReference>
<keyword evidence="7 15" id="KW-0472">Membrane</keyword>
<keyword evidence="6 11" id="KW-0067">ATP-binding</keyword>
<dbReference type="Gene3D" id="3.30.200.20">
    <property type="entry name" value="Phosphorylase Kinase, domain 1"/>
    <property type="match status" value="1"/>
</dbReference>
<evidence type="ECO:0000256" key="4">
    <source>
        <dbReference type="ARBA" id="ARBA00022741"/>
    </source>
</evidence>
<dbReference type="FunFam" id="1.10.510.10:FF:001512">
    <property type="entry name" value="Receptor tyrosine-protein kinase erbB-2"/>
    <property type="match status" value="1"/>
</dbReference>
<dbReference type="PROSITE" id="PS00109">
    <property type="entry name" value="PROTEIN_KINASE_TYR"/>
    <property type="match status" value="1"/>
</dbReference>
<dbReference type="Proteomes" id="UP001497623">
    <property type="component" value="Unassembled WGS sequence"/>
</dbReference>
<proteinExistence type="predicted"/>
<evidence type="ECO:0000256" key="5">
    <source>
        <dbReference type="ARBA" id="ARBA00022777"/>
    </source>
</evidence>
<keyword evidence="15" id="KW-1133">Transmembrane helix</keyword>